<dbReference type="NCBIfam" id="NF033547">
    <property type="entry name" value="transpos_IS1595"/>
    <property type="match status" value="1"/>
</dbReference>
<keyword evidence="3" id="KW-1185">Reference proteome</keyword>
<dbReference type="InterPro" id="IPR024445">
    <property type="entry name" value="Tnp_ISXO2-like"/>
</dbReference>
<dbReference type="EMBL" id="JARGYT010000104">
    <property type="protein sequence ID" value="MDZ5762761.1"/>
    <property type="molecule type" value="Genomic_DNA"/>
</dbReference>
<name>A0ABU5L9G1_9RICK</name>
<accession>A0ABU5L9G1</accession>
<proteinExistence type="predicted"/>
<dbReference type="SMART" id="SM01126">
    <property type="entry name" value="DDE_Tnp_IS1595"/>
    <property type="match status" value="1"/>
</dbReference>
<reference evidence="2 3" key="1">
    <citation type="submission" date="2023-02" db="EMBL/GenBank/DDBJ databases">
        <title>Host association and intracellularity evolved multiple times independently in the Rickettsiales.</title>
        <authorList>
            <person name="Castelli M."/>
            <person name="Nardi T."/>
            <person name="Gammuto L."/>
            <person name="Bellinzona G."/>
            <person name="Sabaneyeva E."/>
            <person name="Potekhin A."/>
            <person name="Serra V."/>
            <person name="Petroni G."/>
            <person name="Sassera D."/>
        </authorList>
    </citation>
    <scope>NUCLEOTIDE SEQUENCE [LARGE SCALE GENOMIC DNA]</scope>
    <source>
        <strain evidence="2 3">BOD18</strain>
    </source>
</reference>
<organism evidence="2 3">
    <name type="scientific">Candidatus Cyrtobacter comes</name>
    <dbReference type="NCBI Taxonomy" id="675776"/>
    <lineage>
        <taxon>Bacteria</taxon>
        <taxon>Pseudomonadati</taxon>
        <taxon>Pseudomonadota</taxon>
        <taxon>Alphaproteobacteria</taxon>
        <taxon>Rickettsiales</taxon>
        <taxon>Candidatus Midichloriaceae</taxon>
        <taxon>Candidatus Cyrtobacter</taxon>
    </lineage>
</organism>
<protein>
    <submittedName>
        <fullName evidence="2">IS1595 family transposase domain protein</fullName>
    </submittedName>
</protein>
<evidence type="ECO:0000313" key="2">
    <source>
        <dbReference type="EMBL" id="MDZ5762761.1"/>
    </source>
</evidence>
<comment type="caution">
    <text evidence="2">The sequence shown here is derived from an EMBL/GenBank/DDBJ whole genome shotgun (WGS) entry which is preliminary data.</text>
</comment>
<dbReference type="PANTHER" id="PTHR47163">
    <property type="entry name" value="DDE_TNP_IS1595 DOMAIN-CONTAINING PROTEIN"/>
    <property type="match status" value="1"/>
</dbReference>
<dbReference type="Proteomes" id="UP001293791">
    <property type="component" value="Unassembled WGS sequence"/>
</dbReference>
<dbReference type="PANTHER" id="PTHR47163:SF2">
    <property type="entry name" value="SI:DKEY-17M8.2"/>
    <property type="match status" value="1"/>
</dbReference>
<evidence type="ECO:0000259" key="1">
    <source>
        <dbReference type="SMART" id="SM01126"/>
    </source>
</evidence>
<gene>
    <name evidence="2" type="ORF">Cyrtocomes_01155</name>
</gene>
<dbReference type="InterPro" id="IPR053164">
    <property type="entry name" value="IS1016-like_transposase"/>
</dbReference>
<evidence type="ECO:0000313" key="3">
    <source>
        <dbReference type="Proteomes" id="UP001293791"/>
    </source>
</evidence>
<dbReference type="Pfam" id="PF12762">
    <property type="entry name" value="DDE_Tnp_IS1595"/>
    <property type="match status" value="1"/>
</dbReference>
<feature type="domain" description="ISXO2-like transposase" evidence="1">
    <location>
        <begin position="1"/>
        <end position="112"/>
    </location>
</feature>
<sequence length="141" mass="16585">MVNRETGEVRALKVASAEKSILLPKIALNVKDGSTICTDTLHAYKDLKKFYKHHTIKHEAGVFVRRLEAFKVHTNAIKGYWSYVKRGIYGIYHWCSKKHIQKYLNEFSFRYSKRAFTAFTKFENWFEVCEGKKLVYANLIK</sequence>